<dbReference type="InterPro" id="IPR000259">
    <property type="entry name" value="Adhesion_dom_fimbrial"/>
</dbReference>
<dbReference type="EMBL" id="BAFF01000002">
    <property type="protein sequence ID" value="GAB51112.1"/>
    <property type="molecule type" value="Genomic_DNA"/>
</dbReference>
<feature type="signal peptide" evidence="1">
    <location>
        <begin position="1"/>
        <end position="23"/>
    </location>
</feature>
<dbReference type="GeneID" id="92826943"/>
<organism evidence="3 4">
    <name type="scientific">Atlantibacter hermannii NBRC 105704</name>
    <dbReference type="NCBI Taxonomy" id="1115512"/>
    <lineage>
        <taxon>Bacteria</taxon>
        <taxon>Pseudomonadati</taxon>
        <taxon>Pseudomonadota</taxon>
        <taxon>Gammaproteobacteria</taxon>
        <taxon>Enterobacterales</taxon>
        <taxon>Enterobacteriaceae</taxon>
        <taxon>Atlantibacter</taxon>
    </lineage>
</organism>
<dbReference type="AlphaFoldDB" id="H5UZF4"/>
<feature type="chain" id="PRO_5003600403" evidence="1">
    <location>
        <begin position="24"/>
        <end position="182"/>
    </location>
</feature>
<keyword evidence="1" id="KW-0732">Signal</keyword>
<dbReference type="PANTHER" id="PTHR33420:SF26">
    <property type="entry name" value="FIMBRIAL SUBUNIT"/>
    <property type="match status" value="1"/>
</dbReference>
<sequence length="182" mass="18198">MNFKKVALASVMGVSMLSGVANAAVTADQGHGTVTFTGSILNAPCSIAPGQDGEALTVDFGGIAQGVLEANSKSGTSDPRPFTILLTNCDTSTLKTVTTTFTGSAGVVDGSLGLTGTAKGASIILTDGSSTQIKLGTATAPQTLQNGDNHLNFSAYLQGNGASATITPGEFTSIADFSLAYQ</sequence>
<dbReference type="eggNOG" id="COG3539">
    <property type="taxonomic scope" value="Bacteria"/>
</dbReference>
<accession>H5UZF4</accession>
<dbReference type="RefSeq" id="WP_002434178.1">
    <property type="nucleotide sequence ID" value="NZ_BAFF01000002.1"/>
</dbReference>
<keyword evidence="4" id="KW-1185">Reference proteome</keyword>
<comment type="caution">
    <text evidence="3">The sequence shown here is derived from an EMBL/GenBank/DDBJ whole genome shotgun (WGS) entry which is preliminary data.</text>
</comment>
<proteinExistence type="predicted"/>
<feature type="domain" description="Fimbrial-type adhesion" evidence="2">
    <location>
        <begin position="35"/>
        <end position="182"/>
    </location>
</feature>
<protein>
    <submittedName>
        <fullName evidence="3">Putative fimbrial-like protein YgiL</fullName>
    </submittedName>
</protein>
<evidence type="ECO:0000259" key="2">
    <source>
        <dbReference type="Pfam" id="PF00419"/>
    </source>
</evidence>
<dbReference type="Gene3D" id="2.60.40.1090">
    <property type="entry name" value="Fimbrial-type adhesion domain"/>
    <property type="match status" value="1"/>
</dbReference>
<dbReference type="Proteomes" id="UP000010297">
    <property type="component" value="Unassembled WGS sequence"/>
</dbReference>
<dbReference type="SUPFAM" id="SSF49401">
    <property type="entry name" value="Bacterial adhesins"/>
    <property type="match status" value="1"/>
</dbReference>
<dbReference type="InterPro" id="IPR008966">
    <property type="entry name" value="Adhesion_dom_sf"/>
</dbReference>
<dbReference type="GO" id="GO:0009289">
    <property type="term" value="C:pilus"/>
    <property type="evidence" value="ECO:0007669"/>
    <property type="project" value="InterPro"/>
</dbReference>
<dbReference type="GO" id="GO:0043709">
    <property type="term" value="P:cell adhesion involved in single-species biofilm formation"/>
    <property type="evidence" value="ECO:0007669"/>
    <property type="project" value="TreeGrafter"/>
</dbReference>
<evidence type="ECO:0000313" key="3">
    <source>
        <dbReference type="EMBL" id="GAB51112.1"/>
    </source>
</evidence>
<dbReference type="InterPro" id="IPR050263">
    <property type="entry name" value="Bact_Fimbrial_Adh_Pro"/>
</dbReference>
<gene>
    <name evidence="3" type="primary">ygiL</name>
    <name evidence="3" type="ORF">EH105704_02_01410</name>
</gene>
<name>H5UZF4_ATLHE</name>
<evidence type="ECO:0000256" key="1">
    <source>
        <dbReference type="SAM" id="SignalP"/>
    </source>
</evidence>
<dbReference type="Pfam" id="PF00419">
    <property type="entry name" value="Fimbrial"/>
    <property type="match status" value="1"/>
</dbReference>
<evidence type="ECO:0000313" key="4">
    <source>
        <dbReference type="Proteomes" id="UP000010297"/>
    </source>
</evidence>
<dbReference type="InterPro" id="IPR036937">
    <property type="entry name" value="Adhesion_dom_fimbrial_sf"/>
</dbReference>
<dbReference type="PANTHER" id="PTHR33420">
    <property type="entry name" value="FIMBRIAL SUBUNIT ELFA-RELATED"/>
    <property type="match status" value="1"/>
</dbReference>
<reference evidence="3 4" key="1">
    <citation type="submission" date="2012-02" db="EMBL/GenBank/DDBJ databases">
        <title>Whole genome shotgun sequence of Escherichia hermannii NBRC 105704.</title>
        <authorList>
            <person name="Yoshida I."/>
            <person name="Hosoyama A."/>
            <person name="Tsuchikane K."/>
            <person name="Katsumata H."/>
            <person name="Yamazaki S."/>
            <person name="Fujita N."/>
        </authorList>
    </citation>
    <scope>NUCLEOTIDE SEQUENCE [LARGE SCALE GENOMIC DNA]</scope>
    <source>
        <strain evidence="3 4">NBRC 105704</strain>
    </source>
</reference>